<dbReference type="AlphaFoldDB" id="A0A4P8IDL3"/>
<feature type="domain" description="MOSC" evidence="1">
    <location>
        <begin position="18"/>
        <end position="142"/>
    </location>
</feature>
<dbReference type="RefSeq" id="WP_137329220.1">
    <property type="nucleotide sequence ID" value="NZ_CP040058.1"/>
</dbReference>
<organism evidence="2 3">
    <name type="scientific">Anaerostipes rhamnosivorans</name>
    <dbReference type="NCBI Taxonomy" id="1229621"/>
    <lineage>
        <taxon>Bacteria</taxon>
        <taxon>Bacillati</taxon>
        <taxon>Bacillota</taxon>
        <taxon>Clostridia</taxon>
        <taxon>Lachnospirales</taxon>
        <taxon>Lachnospiraceae</taxon>
        <taxon>Anaerostipes</taxon>
    </lineage>
</organism>
<gene>
    <name evidence="2" type="ORF">AR1Y2_2468</name>
</gene>
<dbReference type="InterPro" id="IPR052716">
    <property type="entry name" value="MOSC_domain"/>
</dbReference>
<dbReference type="InterPro" id="IPR005302">
    <property type="entry name" value="MoCF_Sase_C"/>
</dbReference>
<dbReference type="PANTHER" id="PTHR36930:SF1">
    <property type="entry name" value="MOSC DOMAIN-CONTAINING PROTEIN"/>
    <property type="match status" value="1"/>
</dbReference>
<dbReference type="GO" id="GO:0003824">
    <property type="term" value="F:catalytic activity"/>
    <property type="evidence" value="ECO:0007669"/>
    <property type="project" value="InterPro"/>
</dbReference>
<dbReference type="EMBL" id="CP040058">
    <property type="protein sequence ID" value="QCP35922.1"/>
    <property type="molecule type" value="Genomic_DNA"/>
</dbReference>
<dbReference type="OrthoDB" id="9789048at2"/>
<name>A0A4P8IDL3_9FIRM</name>
<dbReference type="SUPFAM" id="SSF50800">
    <property type="entry name" value="PK beta-barrel domain-like"/>
    <property type="match status" value="1"/>
</dbReference>
<evidence type="ECO:0000313" key="2">
    <source>
        <dbReference type="EMBL" id="QCP35922.1"/>
    </source>
</evidence>
<reference evidence="2 3" key="1">
    <citation type="submission" date="2019-05" db="EMBL/GenBank/DDBJ databases">
        <title>Complete genome sequencing of Anaerostipes rhamnosivorans.</title>
        <authorList>
            <person name="Bui T.P.N."/>
            <person name="de Vos W.M."/>
        </authorList>
    </citation>
    <scope>NUCLEOTIDE SEQUENCE [LARGE SCALE GENOMIC DNA]</scope>
    <source>
        <strain evidence="2 3">1y2</strain>
    </source>
</reference>
<dbReference type="GO" id="GO:0030170">
    <property type="term" value="F:pyridoxal phosphate binding"/>
    <property type="evidence" value="ECO:0007669"/>
    <property type="project" value="InterPro"/>
</dbReference>
<dbReference type="KEGG" id="arf:AR1Y2_2468"/>
<dbReference type="Proteomes" id="UP000298653">
    <property type="component" value="Chromosome"/>
</dbReference>
<dbReference type="Pfam" id="PF03473">
    <property type="entry name" value="MOSC"/>
    <property type="match status" value="1"/>
</dbReference>
<accession>A0A4P8IDL3</accession>
<dbReference type="InterPro" id="IPR011037">
    <property type="entry name" value="Pyrv_Knase-like_insert_dom_sf"/>
</dbReference>
<sequence>MGRIEAICISTKKGTVKRPVEEAVLIEDFGIEGDAHAGKWHRQVSVLGYEKIKDFNDQGGQVTDGDFGENLIVSGIDMECLAVGDRLLSGAVVLEVTQRGKECHSHCEIYKRVGKCIMPTEGIFLRVIHGGILHRNDRISKLPEEETACHTE</sequence>
<evidence type="ECO:0000259" key="1">
    <source>
        <dbReference type="PROSITE" id="PS51340"/>
    </source>
</evidence>
<protein>
    <submittedName>
        <fullName evidence="2">Molybdenum cofactor biosynthesis protein MoaB</fullName>
    </submittedName>
</protein>
<dbReference type="Gene3D" id="2.40.33.20">
    <property type="entry name" value="PK beta-barrel domain-like"/>
    <property type="match status" value="1"/>
</dbReference>
<evidence type="ECO:0000313" key="3">
    <source>
        <dbReference type="Proteomes" id="UP000298653"/>
    </source>
</evidence>
<dbReference type="PANTHER" id="PTHR36930">
    <property type="entry name" value="METAL-SULFUR CLUSTER BIOSYNTHESIS PROTEINS YUAD-RELATED"/>
    <property type="match status" value="1"/>
</dbReference>
<proteinExistence type="predicted"/>
<keyword evidence="3" id="KW-1185">Reference proteome</keyword>
<dbReference type="PROSITE" id="PS51340">
    <property type="entry name" value="MOSC"/>
    <property type="match status" value="1"/>
</dbReference>
<dbReference type="GO" id="GO:0030151">
    <property type="term" value="F:molybdenum ion binding"/>
    <property type="evidence" value="ECO:0007669"/>
    <property type="project" value="InterPro"/>
</dbReference>